<evidence type="ECO:0000256" key="7">
    <source>
        <dbReference type="SAM" id="Phobius"/>
    </source>
</evidence>
<dbReference type="InterPro" id="IPR046338">
    <property type="entry name" value="GAIN_dom_sf"/>
</dbReference>
<keyword evidence="4 7" id="KW-0472">Membrane</keyword>
<dbReference type="OrthoDB" id="1100386at2759"/>
<feature type="transmembrane region" description="Helical" evidence="7">
    <location>
        <begin position="800"/>
        <end position="823"/>
    </location>
</feature>
<evidence type="ECO:0000313" key="11">
    <source>
        <dbReference type="EMBL" id="CAF1495941.1"/>
    </source>
</evidence>
<dbReference type="Gene3D" id="1.20.1070.10">
    <property type="entry name" value="Rhodopsin 7-helix transmembrane proteins"/>
    <property type="match status" value="1"/>
</dbReference>
<dbReference type="Proteomes" id="UP000663828">
    <property type="component" value="Unassembled WGS sequence"/>
</dbReference>
<evidence type="ECO:0000256" key="6">
    <source>
        <dbReference type="SAM" id="MobiDB-lite"/>
    </source>
</evidence>
<comment type="subcellular location">
    <subcellularLocation>
        <location evidence="1">Membrane</location>
        <topology evidence="1">Multi-pass membrane protein</topology>
    </subcellularLocation>
</comment>
<evidence type="ECO:0000259" key="9">
    <source>
        <dbReference type="PROSITE" id="PS50261"/>
    </source>
</evidence>
<dbReference type="Gene3D" id="2.60.220.50">
    <property type="match status" value="1"/>
</dbReference>
<evidence type="ECO:0000256" key="5">
    <source>
        <dbReference type="ARBA" id="ARBA00023157"/>
    </source>
</evidence>
<keyword evidence="12" id="KW-1185">Reference proteome</keyword>
<evidence type="ECO:0000259" key="8">
    <source>
        <dbReference type="PROSITE" id="PS50221"/>
    </source>
</evidence>
<dbReference type="PROSITE" id="PS50261">
    <property type="entry name" value="G_PROTEIN_RECEP_F2_4"/>
    <property type="match status" value="1"/>
</dbReference>
<feature type="transmembrane region" description="Helical" evidence="7">
    <location>
        <begin position="770"/>
        <end position="794"/>
    </location>
</feature>
<feature type="transmembrane region" description="Helical" evidence="7">
    <location>
        <begin position="595"/>
        <end position="622"/>
    </location>
</feature>
<feature type="region of interest" description="Disordered" evidence="6">
    <location>
        <begin position="854"/>
        <end position="882"/>
    </location>
</feature>
<evidence type="ECO:0000256" key="1">
    <source>
        <dbReference type="ARBA" id="ARBA00004141"/>
    </source>
</evidence>
<keyword evidence="2 7" id="KW-0812">Transmembrane</keyword>
<dbReference type="EMBL" id="CAJNOR010004354">
    <property type="protein sequence ID" value="CAF1495941.1"/>
    <property type="molecule type" value="Genomic_DNA"/>
</dbReference>
<accession>A0A815ST05</accession>
<dbReference type="Proteomes" id="UP000663852">
    <property type="component" value="Unassembled WGS sequence"/>
</dbReference>
<dbReference type="AlphaFoldDB" id="A0A815ST05"/>
<feature type="transmembrane region" description="Helical" evidence="7">
    <location>
        <begin position="564"/>
        <end position="583"/>
    </location>
</feature>
<dbReference type="InterPro" id="IPR057244">
    <property type="entry name" value="GAIN_B"/>
</dbReference>
<dbReference type="Pfam" id="PF00002">
    <property type="entry name" value="7tm_2"/>
    <property type="match status" value="1"/>
</dbReference>
<dbReference type="PANTHER" id="PTHR12011:SF471">
    <property type="entry name" value="G-PROTEIN COUPLED RECEPTORS FAMILY 2 PROFILE 2 DOMAIN-CONTAINING PROTEIN"/>
    <property type="match status" value="1"/>
</dbReference>
<dbReference type="GO" id="GO:0007189">
    <property type="term" value="P:adenylate cyclase-activating G protein-coupled receptor signaling pathway"/>
    <property type="evidence" value="ECO:0007669"/>
    <property type="project" value="TreeGrafter"/>
</dbReference>
<feature type="domain" description="G-protein coupled receptors family 2 profile 2" evidence="9">
    <location>
        <begin position="559"/>
        <end position="824"/>
    </location>
</feature>
<dbReference type="PROSITE" id="PS50221">
    <property type="entry name" value="GAIN_B"/>
    <property type="match status" value="1"/>
</dbReference>
<dbReference type="PANTHER" id="PTHR12011">
    <property type="entry name" value="ADHESION G-PROTEIN COUPLED RECEPTOR"/>
    <property type="match status" value="1"/>
</dbReference>
<dbReference type="EMBL" id="CAJNOJ010000009">
    <property type="protein sequence ID" value="CAF0777847.1"/>
    <property type="molecule type" value="Genomic_DNA"/>
</dbReference>
<feature type="compositionally biased region" description="Polar residues" evidence="6">
    <location>
        <begin position="872"/>
        <end position="882"/>
    </location>
</feature>
<keyword evidence="3 7" id="KW-1133">Transmembrane helix</keyword>
<dbReference type="GO" id="GO:0005886">
    <property type="term" value="C:plasma membrane"/>
    <property type="evidence" value="ECO:0007669"/>
    <property type="project" value="TreeGrafter"/>
</dbReference>
<evidence type="ECO:0000256" key="4">
    <source>
        <dbReference type="ARBA" id="ARBA00023136"/>
    </source>
</evidence>
<feature type="domain" description="GAIN-B" evidence="8">
    <location>
        <begin position="391"/>
        <end position="548"/>
    </location>
</feature>
<dbReference type="GO" id="GO:0004930">
    <property type="term" value="F:G protein-coupled receptor activity"/>
    <property type="evidence" value="ECO:0007669"/>
    <property type="project" value="TreeGrafter"/>
</dbReference>
<dbReference type="InterPro" id="IPR017981">
    <property type="entry name" value="GPCR_2-like_7TM"/>
</dbReference>
<dbReference type="GO" id="GO:0007166">
    <property type="term" value="P:cell surface receptor signaling pathway"/>
    <property type="evidence" value="ECO:0007669"/>
    <property type="project" value="InterPro"/>
</dbReference>
<feature type="transmembrane region" description="Helical" evidence="7">
    <location>
        <begin position="678"/>
        <end position="703"/>
    </location>
</feature>
<protein>
    <submittedName>
        <fullName evidence="11">Uncharacterized protein</fullName>
    </submittedName>
</protein>
<reference evidence="11" key="1">
    <citation type="submission" date="2021-02" db="EMBL/GenBank/DDBJ databases">
        <authorList>
            <person name="Nowell W R."/>
        </authorList>
    </citation>
    <scope>NUCLEOTIDE SEQUENCE</scope>
</reference>
<evidence type="ECO:0000256" key="2">
    <source>
        <dbReference type="ARBA" id="ARBA00022692"/>
    </source>
</evidence>
<name>A0A815ST05_ADIRI</name>
<feature type="transmembrane region" description="Helical" evidence="7">
    <location>
        <begin position="723"/>
        <end position="750"/>
    </location>
</feature>
<dbReference type="Pfam" id="PF01825">
    <property type="entry name" value="GPS"/>
    <property type="match status" value="1"/>
</dbReference>
<keyword evidence="5" id="KW-1015">Disulfide bond</keyword>
<comment type="caution">
    <text evidence="11">The sequence shown here is derived from an EMBL/GenBank/DDBJ whole genome shotgun (WGS) entry which is preliminary data.</text>
</comment>
<evidence type="ECO:0000313" key="12">
    <source>
        <dbReference type="Proteomes" id="UP000663828"/>
    </source>
</evidence>
<sequence length="882" mass="95548">MSAPATTYQALLTTQSPALPVYIITSFTVLTTTWPAMQYTSQTTALMSSQATTGGMSTSIISTIIATSIMTTVGTTTGGMTTGGMTTVGSTTAGMTTVGTTTGGMTTVGSNTVGMTTVGTTTGGMTTVGSNTVGMTTVGTTTAGMTTIGTTTVGMTTVGTTTAGMTTVGTTTVGMTTVGTTTVGMTTVGTTTVGIAIVGTTINKTSAITVTNIVPTRSITTREVITSTSLTIMTSRKITTDGMTTGEMTTGEMSASGISTRLTSTIVTTREITTIMTTTLLPRHNFSLWNPDTCNSANFIKLSNNTCVAKQDAQVIGCGLVHNRSLSDEYIAYGISLYISSTTNSTTVRNNTCVLTPSEIDDALYNRTSTNLLINSYTSLVMIQQPNRDDGVFILGASFNRGIGGDIVDTRNKENVTRSNISAAAIVNRESLVGVTSLQVIIIDKPTDYEHADNKTNKTVLSSVIIVNLERSRSSVTPLQISLYFNPLEEYQHNGSGTHLCSYLNTTTSTWSETGCSSAQFSEEHNRYECTCNHTTSFALVWLPTSLETTNYTKELDAQDITSLIFQLASIICFLIILTHATATRIIQPMRSIPALNLLPLISTASSTILFIFFIALSLTVYTQTASSDQIVCFPTSIVLMFITYFLLIFMFCAKTITGYFYFLRFVRLFPQPTHRRLYLMLLLSFLIACVFVSFAIGFYSQLSYQIIRLYPYKLCWFNRPSIYYFMTIPIGLSLITNLVTISFVAKSIITHARNAATSKQISERLRRCVIVLLSSCIFQGLGWIFGPLISFVNPMAGNVLTWLFIIINGLEGVWSVILYVLIRLQRLDEQKIVSAAMELPKAIANVPKKVKDGDKAALSSMKNLRQRESRNGSSEENNWLK</sequence>
<evidence type="ECO:0000256" key="3">
    <source>
        <dbReference type="ARBA" id="ARBA00022989"/>
    </source>
</evidence>
<dbReference type="InterPro" id="IPR000832">
    <property type="entry name" value="GPCR_2_secretin-like"/>
</dbReference>
<organism evidence="11 12">
    <name type="scientific">Adineta ricciae</name>
    <name type="common">Rotifer</name>
    <dbReference type="NCBI Taxonomy" id="249248"/>
    <lineage>
        <taxon>Eukaryota</taxon>
        <taxon>Metazoa</taxon>
        <taxon>Spiralia</taxon>
        <taxon>Gnathifera</taxon>
        <taxon>Rotifera</taxon>
        <taxon>Eurotatoria</taxon>
        <taxon>Bdelloidea</taxon>
        <taxon>Adinetida</taxon>
        <taxon>Adinetidae</taxon>
        <taxon>Adineta</taxon>
    </lineage>
</organism>
<proteinExistence type="predicted"/>
<dbReference type="InterPro" id="IPR000203">
    <property type="entry name" value="GPS"/>
</dbReference>
<gene>
    <name evidence="10" type="ORF">EDS130_LOCUS3677</name>
    <name evidence="11" type="ORF">XAT740_LOCUS39364</name>
</gene>
<evidence type="ECO:0000313" key="10">
    <source>
        <dbReference type="EMBL" id="CAF0777847.1"/>
    </source>
</evidence>
<feature type="transmembrane region" description="Helical" evidence="7">
    <location>
        <begin position="642"/>
        <end position="666"/>
    </location>
</feature>